<keyword evidence="4" id="KW-1185">Reference proteome</keyword>
<dbReference type="CDD" id="cd02980">
    <property type="entry name" value="TRX_Fd_family"/>
    <property type="match status" value="1"/>
</dbReference>
<dbReference type="Proteomes" id="UP000623509">
    <property type="component" value="Unassembled WGS sequence"/>
</dbReference>
<evidence type="ECO:0000313" key="3">
    <source>
        <dbReference type="Proteomes" id="UP000216107"/>
    </source>
</evidence>
<organism evidence="2 3">
    <name type="scientific">Candidatus Dactylopiibacterium carminicum</name>
    <dbReference type="NCBI Taxonomy" id="857335"/>
    <lineage>
        <taxon>Bacteria</taxon>
        <taxon>Pseudomonadati</taxon>
        <taxon>Pseudomonadota</taxon>
        <taxon>Betaproteobacteria</taxon>
        <taxon>Rhodocyclales</taxon>
        <taxon>Rhodocyclaceae</taxon>
        <taxon>Candidatus Dactylopiibacterium</taxon>
    </lineage>
</organism>
<reference evidence="1 4" key="1">
    <citation type="submission" date="2016-08" db="EMBL/GenBank/DDBJ databases">
        <title>Candidatus Dactylopiibacterium carminicum genome sequence.</title>
        <authorList>
            <person name="Ramirez-Puebla S.T."/>
            <person name="Ormeno-Orrillo E."/>
            <person name="Vera-Ponce De Leon A."/>
            <person name="Luis L."/>
            <person name="Sanchez-Flores A."/>
            <person name="Monica R."/>
            <person name="Martinez-Romero E."/>
        </authorList>
    </citation>
    <scope>NUCLEOTIDE SEQUENCE [LARGE SCALE GENOMIC DNA]</scope>
    <source>
        <strain evidence="1">END1</strain>
    </source>
</reference>
<evidence type="ECO:0000313" key="2">
    <source>
        <dbReference type="EMBL" id="PAS95185.1"/>
    </source>
</evidence>
<evidence type="ECO:0000313" key="4">
    <source>
        <dbReference type="Proteomes" id="UP000623509"/>
    </source>
</evidence>
<name>A0A272EYM2_9RHOO</name>
<proteinExistence type="predicted"/>
<dbReference type="SUPFAM" id="SSF52833">
    <property type="entry name" value="Thioredoxin-like"/>
    <property type="match status" value="1"/>
</dbReference>
<dbReference type="OrthoDB" id="9800597at2"/>
<dbReference type="Proteomes" id="UP000216107">
    <property type="component" value="Unassembled WGS sequence"/>
</dbReference>
<comment type="caution">
    <text evidence="2">The sequence shown here is derived from an EMBL/GenBank/DDBJ whole genome shotgun (WGS) entry which is preliminary data.</text>
</comment>
<accession>A0A272EYM2</accession>
<dbReference type="InterPro" id="IPR036249">
    <property type="entry name" value="Thioredoxin-like_sf"/>
</dbReference>
<sequence>MDNYYKHHVFVCCNQREAPADCCANHRSSELAAYAKDRAKTLGLARGGRIRINRAGCLGRCDDGPILVIYPEGTWYHFDREADIDEILTEHLQHGRIVERLKR</sequence>
<protein>
    <submittedName>
        <fullName evidence="2">2Fe-2S ferredoxin</fullName>
    </submittedName>
</protein>
<dbReference type="RefSeq" id="WP_095523148.1">
    <property type="nucleotide sequence ID" value="NZ_MDUX01000003.1"/>
</dbReference>
<reference evidence="2 3" key="2">
    <citation type="submission" date="2017-07" db="EMBL/GenBank/DDBJ databases">
        <title>Candidatus Dactylopiibacterium carminicum, a nitrogen-fixing symbiont of the cochineal insect Dactylopius coccus and Dactylopius opuntiae (Hemiptera: Coccoidea: Dactylopiidae).</title>
        <authorList>
            <person name="Vera A."/>
        </authorList>
    </citation>
    <scope>NUCLEOTIDE SEQUENCE [LARGE SCALE GENOMIC DNA]</scope>
    <source>
        <strain evidence="2 3">NFDCM</strain>
    </source>
</reference>
<evidence type="ECO:0000313" key="1">
    <source>
        <dbReference type="EMBL" id="KAF7600579.1"/>
    </source>
</evidence>
<dbReference type="EMBL" id="NMRN01000002">
    <property type="protein sequence ID" value="PAS95185.1"/>
    <property type="molecule type" value="Genomic_DNA"/>
</dbReference>
<dbReference type="EMBL" id="MDUX01000003">
    <property type="protein sequence ID" value="KAF7600579.1"/>
    <property type="molecule type" value="Genomic_DNA"/>
</dbReference>
<dbReference type="Gene3D" id="3.40.30.10">
    <property type="entry name" value="Glutaredoxin"/>
    <property type="match status" value="1"/>
</dbReference>
<dbReference type="AlphaFoldDB" id="A0A272EYM2"/>
<gene>
    <name evidence="1" type="ORF">BGI27_01465</name>
    <name evidence="2" type="ORF">CGU29_01705</name>
</gene>